<dbReference type="Gene3D" id="2.40.50.700">
    <property type="match status" value="1"/>
</dbReference>
<dbReference type="InParanoid" id="A0A066WPR4"/>
<feature type="compositionally biased region" description="Acidic residues" evidence="12">
    <location>
        <begin position="374"/>
        <end position="386"/>
    </location>
</feature>
<evidence type="ECO:0000313" key="16">
    <source>
        <dbReference type="Proteomes" id="UP000027361"/>
    </source>
</evidence>
<dbReference type="GO" id="GO:0016075">
    <property type="term" value="P:rRNA catabolic process"/>
    <property type="evidence" value="ECO:0007669"/>
    <property type="project" value="TreeGrafter"/>
</dbReference>
<dbReference type="FunCoup" id="A0A066WPR4">
    <property type="interactions" value="712"/>
</dbReference>
<dbReference type="Pfam" id="PF17215">
    <property type="entry name" value="Rrp44_S1"/>
    <property type="match status" value="1"/>
</dbReference>
<dbReference type="Pfam" id="PF00773">
    <property type="entry name" value="RNB"/>
    <property type="match status" value="1"/>
</dbReference>
<dbReference type="STRING" id="1037660.A0A066WPR4"/>
<gene>
    <name evidence="15" type="ORF">K437DRAFT_254016</name>
</gene>
<evidence type="ECO:0000256" key="11">
    <source>
        <dbReference type="RuleBase" id="RU003901"/>
    </source>
</evidence>
<keyword evidence="5" id="KW-0378">Hydrolase</keyword>
<dbReference type="InterPro" id="IPR041505">
    <property type="entry name" value="Dis3_CSD2"/>
</dbReference>
<evidence type="ECO:0000256" key="9">
    <source>
        <dbReference type="ARBA" id="ARBA00023242"/>
    </source>
</evidence>
<comment type="similarity">
    <text evidence="2 11">Belongs to the RNR ribonuclease family.</text>
</comment>
<evidence type="ECO:0000256" key="7">
    <source>
        <dbReference type="ARBA" id="ARBA00022839"/>
    </source>
</evidence>
<keyword evidence="4" id="KW-0540">Nuclease</keyword>
<dbReference type="InterPro" id="IPR029060">
    <property type="entry name" value="PIN-like_dom_sf"/>
</dbReference>
<dbReference type="GO" id="GO:0000175">
    <property type="term" value="F:3'-5'-RNA exonuclease activity"/>
    <property type="evidence" value="ECO:0007669"/>
    <property type="project" value="UniProtKB-ARBA"/>
</dbReference>
<dbReference type="Gene3D" id="2.40.50.690">
    <property type="match status" value="1"/>
</dbReference>
<feature type="region of interest" description="Disordered" evidence="12">
    <location>
        <begin position="369"/>
        <end position="425"/>
    </location>
</feature>
<dbReference type="SMART" id="SM00955">
    <property type="entry name" value="RNB"/>
    <property type="match status" value="1"/>
</dbReference>
<organism evidence="15 16">
    <name type="scientific">Tilletiaria anomala (strain ATCC 24038 / CBS 436.72 / UBC 951)</name>
    <dbReference type="NCBI Taxonomy" id="1037660"/>
    <lineage>
        <taxon>Eukaryota</taxon>
        <taxon>Fungi</taxon>
        <taxon>Dikarya</taxon>
        <taxon>Basidiomycota</taxon>
        <taxon>Ustilaginomycotina</taxon>
        <taxon>Exobasidiomycetes</taxon>
        <taxon>Georgefischeriales</taxon>
        <taxon>Tilletiariaceae</taxon>
        <taxon>Tilletiaria</taxon>
    </lineage>
</organism>
<dbReference type="Proteomes" id="UP000027361">
    <property type="component" value="Unassembled WGS sequence"/>
</dbReference>
<dbReference type="GO" id="GO:0000177">
    <property type="term" value="C:cytoplasmic exosome (RNase complex)"/>
    <property type="evidence" value="ECO:0007669"/>
    <property type="project" value="TreeGrafter"/>
</dbReference>
<dbReference type="SMART" id="SM00670">
    <property type="entry name" value="PINc"/>
    <property type="match status" value="1"/>
</dbReference>
<dbReference type="PANTHER" id="PTHR23355:SF35">
    <property type="entry name" value="EXOSOME COMPLEX EXONUCLEASE RRP44"/>
    <property type="match status" value="1"/>
</dbReference>
<dbReference type="HOGENOM" id="CLU_002333_5_0_1"/>
<dbReference type="EMBL" id="JMSN01000008">
    <property type="protein sequence ID" value="KDN52615.1"/>
    <property type="molecule type" value="Genomic_DNA"/>
</dbReference>
<evidence type="ECO:0000259" key="14">
    <source>
        <dbReference type="SMART" id="SM00955"/>
    </source>
</evidence>
<dbReference type="InterPro" id="IPR050180">
    <property type="entry name" value="RNR_Ribonuclease"/>
</dbReference>
<comment type="caution">
    <text evidence="15">The sequence shown here is derived from an EMBL/GenBank/DDBJ whole genome shotgun (WGS) entry which is preliminary data.</text>
</comment>
<evidence type="ECO:0000256" key="5">
    <source>
        <dbReference type="ARBA" id="ARBA00022801"/>
    </source>
</evidence>
<dbReference type="SUPFAM" id="SSF88723">
    <property type="entry name" value="PIN domain-like"/>
    <property type="match status" value="1"/>
</dbReference>
<dbReference type="Pfam" id="PF17216">
    <property type="entry name" value="Rrp44_CSD1"/>
    <property type="match status" value="1"/>
</dbReference>
<dbReference type="InterPro" id="IPR033770">
    <property type="entry name" value="RRP44_S1"/>
</dbReference>
<dbReference type="InterPro" id="IPR001900">
    <property type="entry name" value="RNase_II/R"/>
</dbReference>
<dbReference type="SUPFAM" id="SSF50249">
    <property type="entry name" value="Nucleic acid-binding proteins"/>
    <property type="match status" value="3"/>
</dbReference>
<dbReference type="InterPro" id="IPR002716">
    <property type="entry name" value="PIN_dom"/>
</dbReference>
<keyword evidence="8" id="KW-0694">RNA-binding</keyword>
<keyword evidence="16" id="KW-1185">Reference proteome</keyword>
<evidence type="ECO:0000256" key="10">
    <source>
        <dbReference type="ARBA" id="ARBA00077930"/>
    </source>
</evidence>
<dbReference type="PROSITE" id="PS01175">
    <property type="entry name" value="RIBONUCLEASE_II"/>
    <property type="match status" value="1"/>
</dbReference>
<dbReference type="Gene3D" id="2.40.50.140">
    <property type="entry name" value="Nucleic acid-binding proteins"/>
    <property type="match status" value="1"/>
</dbReference>
<dbReference type="AlphaFoldDB" id="A0A066WPR4"/>
<feature type="domain" description="RNB" evidence="14">
    <location>
        <begin position="564"/>
        <end position="899"/>
    </location>
</feature>
<dbReference type="InterPro" id="IPR022966">
    <property type="entry name" value="RNase_II/R_CS"/>
</dbReference>
<evidence type="ECO:0000256" key="12">
    <source>
        <dbReference type="SAM" id="MobiDB-lite"/>
    </source>
</evidence>
<dbReference type="InterPro" id="IPR033771">
    <property type="entry name" value="Rrp44_CSD1"/>
</dbReference>
<evidence type="ECO:0000256" key="4">
    <source>
        <dbReference type="ARBA" id="ARBA00022722"/>
    </source>
</evidence>
<accession>A0A066WPR4</accession>
<evidence type="ECO:0000256" key="2">
    <source>
        <dbReference type="ARBA" id="ARBA00005785"/>
    </source>
</evidence>
<dbReference type="OrthoDB" id="372421at2759"/>
<dbReference type="CDD" id="cd09862">
    <property type="entry name" value="PIN_Rrp44-like"/>
    <property type="match status" value="1"/>
</dbReference>
<dbReference type="Pfam" id="PF17849">
    <property type="entry name" value="OB_Dis3"/>
    <property type="match status" value="1"/>
</dbReference>
<dbReference type="GeneID" id="25263741"/>
<keyword evidence="9" id="KW-0539">Nucleus</keyword>
<proteinExistence type="inferred from homology"/>
<dbReference type="FunFam" id="2.40.50.700:FF:000001">
    <property type="entry name" value="Exosome complex exonuclease exoribonuclease (Rrp44)"/>
    <property type="match status" value="1"/>
</dbReference>
<evidence type="ECO:0000256" key="1">
    <source>
        <dbReference type="ARBA" id="ARBA00004123"/>
    </source>
</evidence>
<dbReference type="GO" id="GO:0071031">
    <property type="term" value="P:nuclear mRNA surveillance of mRNA 3'-end processing"/>
    <property type="evidence" value="ECO:0007669"/>
    <property type="project" value="TreeGrafter"/>
</dbReference>
<dbReference type="GO" id="GO:0003723">
    <property type="term" value="F:RNA binding"/>
    <property type="evidence" value="ECO:0007669"/>
    <property type="project" value="UniProtKB-KW"/>
</dbReference>
<keyword evidence="7" id="KW-0269">Exonuclease</keyword>
<feature type="compositionally biased region" description="Basic and acidic residues" evidence="12">
    <location>
        <begin position="401"/>
        <end position="423"/>
    </location>
</feature>
<evidence type="ECO:0000256" key="8">
    <source>
        <dbReference type="ARBA" id="ARBA00022884"/>
    </source>
</evidence>
<dbReference type="OMA" id="GQVMRNN"/>
<comment type="subcellular location">
    <subcellularLocation>
        <location evidence="1">Nucleus</location>
    </subcellularLocation>
</comment>
<protein>
    <recommendedName>
        <fullName evidence="10">Ribosomal RNA-processing protein 44</fullName>
    </recommendedName>
</protein>
<evidence type="ECO:0000313" key="15">
    <source>
        <dbReference type="EMBL" id="KDN52615.1"/>
    </source>
</evidence>
<sequence length="1048" mass="115479">MTGRISILKRPLPPSSQGDDDGGCGARHLTKFQRKTAKGKVLRVVRERYLRSDLGCGHPACASCAGHHAQLAAAVRSSESRSLPLLQPASHGHRHLLIDTNVVLHQIDLLEATLKPSAASSSSKAPRETPAITSVILLQTVLDEVRHRSLPLFNRLQALIREPERNYWVYWNDFSEATAIARTPGESPNDTNDRAIRAAAQWYAAHFRALSPPAGVMLLSDDADNVRKARQDGIDALSVREYIQAWPDKAQSDQLFDLLAARSASNSDDTAAGTTPLEKHAVFYPDLLDAAEVTAGITSGALHSGFFNASPYNYLEATIKIPRFDHPVLLVGRQAMNRAVDGDIVAIEILPESEWRAAADAVLDADKALRNDDAGDAGDGDGEEGGNDQPSTGLDNDEEAAIQKREEEEARRTAQANAKERRPTGRVVGIVKRNWRSYVAHIDASSVHGAVITASMGQTSLFATPVDRKVPRVRIRTRQAKSLLGQKILIAIDDWLPTSRYPDGHFVRALGATESKEAEQESLLLEHGVSYRPFSQAILDCLPPEGDQWKVPPKELGGPHWRDRVDLREENICSIDPPGCQDIDDALHAKELPNGNIEAGVHIADVSYFVKPQTPMDAEAASRSTTVYLVDKRIDMLPALLGTNLCSLRPHVERLAFSVIWELTPDAADIVSVRFHKSVIASKAAFTYEEAQKRKDDVTLNDAITRSIRLLNTLAIKLKQKRHDAGALNLASPEVRIHLDSQETTGPIDVEQKEMRETNSLVEEFMLLANISVAQRNYQSFPQTTVLRRHGQPPSTNFEVLADILQKKRGMHLDASSSKALATSLDACVDPREPAFNTLVRIMATRCMLSAEYFCSGSVSHDAFGHYGLACGMYTHFTSPIRRYADVLAHRQLAACINYSGLHPNLHSKEYVEDVLRNANQRHRAAQFAGRASVEFYVGLAIARKNEQHGGGKQVGTGQVALKEEAFVIRTFRNGVAVFVNRYGLEGLITFDKDCAFDAENYQVTIPKEVSKLSKDITIGVFDKCMVELGVEKDRNTQRGKVKMALLV</sequence>
<dbReference type="InterPro" id="IPR012340">
    <property type="entry name" value="NA-bd_OB-fold"/>
</dbReference>
<evidence type="ECO:0000256" key="3">
    <source>
        <dbReference type="ARBA" id="ARBA00022552"/>
    </source>
</evidence>
<dbReference type="RefSeq" id="XP_013245454.1">
    <property type="nucleotide sequence ID" value="XM_013390000.1"/>
</dbReference>
<dbReference type="Pfam" id="PF13638">
    <property type="entry name" value="PIN_4"/>
    <property type="match status" value="1"/>
</dbReference>
<keyword evidence="3" id="KW-0698">rRNA processing</keyword>
<dbReference type="GO" id="GO:0006364">
    <property type="term" value="P:rRNA processing"/>
    <property type="evidence" value="ECO:0007669"/>
    <property type="project" value="UniProtKB-KW"/>
</dbReference>
<dbReference type="GO" id="GO:0004519">
    <property type="term" value="F:endonuclease activity"/>
    <property type="evidence" value="ECO:0007669"/>
    <property type="project" value="TreeGrafter"/>
</dbReference>
<evidence type="ECO:0000259" key="13">
    <source>
        <dbReference type="SMART" id="SM00670"/>
    </source>
</evidence>
<keyword evidence="6" id="KW-0271">Exosome</keyword>
<dbReference type="PANTHER" id="PTHR23355">
    <property type="entry name" value="RIBONUCLEASE"/>
    <property type="match status" value="1"/>
</dbReference>
<dbReference type="GO" id="GO:0000176">
    <property type="term" value="C:nuclear exosome (RNase complex)"/>
    <property type="evidence" value="ECO:0007669"/>
    <property type="project" value="TreeGrafter"/>
</dbReference>
<name>A0A066WPR4_TILAU</name>
<evidence type="ECO:0000256" key="6">
    <source>
        <dbReference type="ARBA" id="ARBA00022835"/>
    </source>
</evidence>
<feature type="region of interest" description="Disordered" evidence="12">
    <location>
        <begin position="1"/>
        <end position="23"/>
    </location>
</feature>
<reference evidence="15 16" key="1">
    <citation type="submission" date="2014-05" db="EMBL/GenBank/DDBJ databases">
        <title>Draft genome sequence of a rare smut relative, Tilletiaria anomala UBC 951.</title>
        <authorList>
            <consortium name="DOE Joint Genome Institute"/>
            <person name="Toome M."/>
            <person name="Kuo A."/>
            <person name="Henrissat B."/>
            <person name="Lipzen A."/>
            <person name="Tritt A."/>
            <person name="Yoshinaga Y."/>
            <person name="Zane M."/>
            <person name="Barry K."/>
            <person name="Grigoriev I.V."/>
            <person name="Spatafora J.W."/>
            <person name="Aimea M.C."/>
        </authorList>
    </citation>
    <scope>NUCLEOTIDE SEQUENCE [LARGE SCALE GENOMIC DNA]</scope>
    <source>
        <strain evidence="15 16">UBC 951</strain>
    </source>
</reference>
<dbReference type="Gene3D" id="3.40.50.1010">
    <property type="entry name" value="5'-nuclease"/>
    <property type="match status" value="1"/>
</dbReference>
<feature type="domain" description="PIN" evidence="13">
    <location>
        <begin position="94"/>
        <end position="227"/>
    </location>
</feature>